<comment type="caution">
    <text evidence="1">The sequence shown here is derived from an EMBL/GenBank/DDBJ whole genome shotgun (WGS) entry which is preliminary data.</text>
</comment>
<evidence type="ECO:0000313" key="2">
    <source>
        <dbReference type="Proteomes" id="UP001352223"/>
    </source>
</evidence>
<organism evidence="1 2">
    <name type="scientific">Streptomyces kunmingensis</name>
    <dbReference type="NCBI Taxonomy" id="68225"/>
    <lineage>
        <taxon>Bacteria</taxon>
        <taxon>Bacillati</taxon>
        <taxon>Actinomycetota</taxon>
        <taxon>Actinomycetes</taxon>
        <taxon>Kitasatosporales</taxon>
        <taxon>Streptomycetaceae</taxon>
        <taxon>Streptomyces</taxon>
    </lineage>
</organism>
<dbReference type="InterPro" id="IPR026337">
    <property type="entry name" value="AKG_HExxH"/>
</dbReference>
<dbReference type="RefSeq" id="WP_324765806.1">
    <property type="nucleotide sequence ID" value="NZ_BAAATS010000022.1"/>
</dbReference>
<sequence length="626" mass="67892">MTPPRLTHHRVAWSTVDDIARGTADLDTVREIRNAERSRSLLLLRAIRDEALSNPAAAGPLPPPDLAWQVLEEVQRTAPAVFEEVLSYPYVAGWAGFTLRHLRRGHSTDPEPAWAHLGHLYGIAAAAGLRAGVDLDLPVPVRRGVVSLPTLGAARVFDGSTDPCSVARIRSSGSSASGVEIEAADLALELPADVTQDGPNWQALRSFAFRQGPHVLSLRLDDLDPYRGLYESLDPHRLDDAEASAWHKLLDGAWQVICRCLPERADTMSAALDVLAPYPFTSRFPLVSASSGEAFGGVVVARPDAPEDLAETLVHEFQHILLGGLLRLVPLLRQDKSASKIEGGFYYAPWRDDPRPAAGLLQGICAFSGVTELWRAASLREGDPVKLRAEFGYSRWQTPTREAVHALRADADLTEAGRRLIGRIGQRLADFETGAQGHHPAASMVAADHRAGWRLRYLRPDPAAVAALAWHWQDASDSGTRYRCGETLGSEPDGPWSSARADLLQRAAQADRFPDIRASVALTGATPADRALAEGRHGEALDGYRDELREDPDRPAAWTGFALAWAALEAGPGPALLMERPQLVRAVHRLLRAGTQTPQPDTLATWLATRLEPGDGPQGSPRTGMA</sequence>
<protein>
    <submittedName>
        <fullName evidence="1">HEXXH motif domain-containing protein</fullName>
    </submittedName>
</protein>
<reference evidence="1 2" key="1">
    <citation type="submission" date="2022-10" db="EMBL/GenBank/DDBJ databases">
        <authorList>
            <person name="Xie J."/>
            <person name="Shen N."/>
        </authorList>
    </citation>
    <scope>NUCLEOTIDE SEQUENCE [LARGE SCALE GENOMIC DNA]</scope>
    <source>
        <strain evidence="1 2">DSM 41681</strain>
    </source>
</reference>
<dbReference type="NCBIfam" id="TIGR04267">
    <property type="entry name" value="mod_HExxH"/>
    <property type="match status" value="1"/>
</dbReference>
<evidence type="ECO:0000313" key="1">
    <source>
        <dbReference type="EMBL" id="MEB3958824.1"/>
    </source>
</evidence>
<keyword evidence="2" id="KW-1185">Reference proteome</keyword>
<name>A0ABU6C2G3_9ACTN</name>
<dbReference type="EMBL" id="JAOZYB010000001">
    <property type="protein sequence ID" value="MEB3958824.1"/>
    <property type="molecule type" value="Genomic_DNA"/>
</dbReference>
<dbReference type="Proteomes" id="UP001352223">
    <property type="component" value="Unassembled WGS sequence"/>
</dbReference>
<accession>A0ABU6C2G3</accession>
<proteinExistence type="predicted"/>
<gene>
    <name evidence="1" type="ORF">OKJ48_00910</name>
</gene>